<keyword evidence="2" id="KW-0238">DNA-binding</keyword>
<evidence type="ECO:0000256" key="2">
    <source>
        <dbReference type="ARBA" id="ARBA00023125"/>
    </source>
</evidence>
<dbReference type="InterPro" id="IPR036388">
    <property type="entry name" value="WH-like_DNA-bd_sf"/>
</dbReference>
<sequence length="235" mass="26624">MNQSVRLTHSVRRRLLHEDVAEHLRTMITEETLAEGSRVDEVELCALLDISRTPLREALKVLQSEGLISIEPHRGARVTAMNEAELNELFDVLAGLERLAAELAATRASDAELEAFRLLNLEMEARYRARDPRAYFALNLQVHQQVIDLSGNRQLQRVHSLLSGRTRRGRYFSTLSDAHWDESVQEHRALVGALLARDGKQAGRILFDHVNKTGDTILGMMQQTRTGQGRRTAER</sequence>
<dbReference type="InterPro" id="IPR008920">
    <property type="entry name" value="TF_FadR/GntR_C"/>
</dbReference>
<dbReference type="PANTHER" id="PTHR43537:SF50">
    <property type="entry name" value="TRANSCRIPTIONAL REGULATORY PROTEIN"/>
    <property type="match status" value="1"/>
</dbReference>
<gene>
    <name evidence="5" type="ORF">KDW95_21175</name>
</gene>
<dbReference type="PRINTS" id="PR00035">
    <property type="entry name" value="HTHGNTR"/>
</dbReference>
<dbReference type="PROSITE" id="PS50949">
    <property type="entry name" value="HTH_GNTR"/>
    <property type="match status" value="1"/>
</dbReference>
<keyword evidence="3" id="KW-0804">Transcription</keyword>
<dbReference type="SUPFAM" id="SSF48008">
    <property type="entry name" value="GntR ligand-binding domain-like"/>
    <property type="match status" value="1"/>
</dbReference>
<organism evidence="5 6">
    <name type="scientific">Marinobacterium rhizophilum</name>
    <dbReference type="NCBI Taxonomy" id="420402"/>
    <lineage>
        <taxon>Bacteria</taxon>
        <taxon>Pseudomonadati</taxon>
        <taxon>Pseudomonadota</taxon>
        <taxon>Gammaproteobacteria</taxon>
        <taxon>Oceanospirillales</taxon>
        <taxon>Oceanospirillaceae</taxon>
        <taxon>Marinobacterium</taxon>
    </lineage>
</organism>
<dbReference type="PANTHER" id="PTHR43537">
    <property type="entry name" value="TRANSCRIPTIONAL REGULATOR, GNTR FAMILY"/>
    <property type="match status" value="1"/>
</dbReference>
<dbReference type="SMART" id="SM00345">
    <property type="entry name" value="HTH_GNTR"/>
    <property type="match status" value="1"/>
</dbReference>
<evidence type="ECO:0000256" key="1">
    <source>
        <dbReference type="ARBA" id="ARBA00023015"/>
    </source>
</evidence>
<name>A0ABY5HKG0_9GAMM</name>
<protein>
    <submittedName>
        <fullName evidence="5">GntR family transcriptional regulator</fullName>
    </submittedName>
</protein>
<dbReference type="Proteomes" id="UP001058461">
    <property type="component" value="Chromosome"/>
</dbReference>
<evidence type="ECO:0000313" key="5">
    <source>
        <dbReference type="EMBL" id="UTW11732.1"/>
    </source>
</evidence>
<feature type="domain" description="HTH gntR-type" evidence="4">
    <location>
        <begin position="14"/>
        <end position="81"/>
    </location>
</feature>
<dbReference type="RefSeq" id="WP_255853772.1">
    <property type="nucleotide sequence ID" value="NZ_CP073347.1"/>
</dbReference>
<dbReference type="SMART" id="SM00895">
    <property type="entry name" value="FCD"/>
    <property type="match status" value="1"/>
</dbReference>
<keyword evidence="1" id="KW-0805">Transcription regulation</keyword>
<dbReference type="Gene3D" id="1.20.120.530">
    <property type="entry name" value="GntR ligand-binding domain-like"/>
    <property type="match status" value="1"/>
</dbReference>
<dbReference type="InterPro" id="IPR036390">
    <property type="entry name" value="WH_DNA-bd_sf"/>
</dbReference>
<dbReference type="InterPro" id="IPR000524">
    <property type="entry name" value="Tscrpt_reg_HTH_GntR"/>
</dbReference>
<keyword evidence="6" id="KW-1185">Reference proteome</keyword>
<dbReference type="Pfam" id="PF00392">
    <property type="entry name" value="GntR"/>
    <property type="match status" value="1"/>
</dbReference>
<evidence type="ECO:0000313" key="6">
    <source>
        <dbReference type="Proteomes" id="UP001058461"/>
    </source>
</evidence>
<evidence type="ECO:0000256" key="3">
    <source>
        <dbReference type="ARBA" id="ARBA00023163"/>
    </source>
</evidence>
<reference evidence="5" key="1">
    <citation type="submission" date="2021-04" db="EMBL/GenBank/DDBJ databases">
        <title>Oceanospirillales bacteria with DddD are important DMSP degraders in coastal seawater.</title>
        <authorList>
            <person name="Liu J."/>
        </authorList>
    </citation>
    <scope>NUCLEOTIDE SEQUENCE</scope>
    <source>
        <strain evidence="5">D13-1</strain>
    </source>
</reference>
<dbReference type="SUPFAM" id="SSF46785">
    <property type="entry name" value="Winged helix' DNA-binding domain"/>
    <property type="match status" value="1"/>
</dbReference>
<dbReference type="EMBL" id="CP073347">
    <property type="protein sequence ID" value="UTW11732.1"/>
    <property type="molecule type" value="Genomic_DNA"/>
</dbReference>
<dbReference type="Pfam" id="PF07729">
    <property type="entry name" value="FCD"/>
    <property type="match status" value="1"/>
</dbReference>
<accession>A0ABY5HKG0</accession>
<dbReference type="InterPro" id="IPR011711">
    <property type="entry name" value="GntR_C"/>
</dbReference>
<dbReference type="Gene3D" id="1.10.10.10">
    <property type="entry name" value="Winged helix-like DNA-binding domain superfamily/Winged helix DNA-binding domain"/>
    <property type="match status" value="1"/>
</dbReference>
<dbReference type="CDD" id="cd07377">
    <property type="entry name" value="WHTH_GntR"/>
    <property type="match status" value="1"/>
</dbReference>
<proteinExistence type="predicted"/>
<evidence type="ECO:0000259" key="4">
    <source>
        <dbReference type="PROSITE" id="PS50949"/>
    </source>
</evidence>